<comment type="caution">
    <text evidence="1">The sequence shown here is derived from an EMBL/GenBank/DDBJ whole genome shotgun (WGS) entry which is preliminary data.</text>
</comment>
<protein>
    <submittedName>
        <fullName evidence="1">Uncharacterized protein</fullName>
    </submittedName>
</protein>
<sequence length="100" mass="11478">MLHSEPDGGRILSVMKEPLDTGISAIMLSKFTPYANEFDIIIQRSLESGIPIFWMSNAIRIYGLTRRGENESRVYLQGLREEKPFTFKESIKEMPLAKKN</sequence>
<gene>
    <name evidence="1" type="ORF">TSAR_002806</name>
</gene>
<proteinExistence type="predicted"/>
<evidence type="ECO:0000313" key="2">
    <source>
        <dbReference type="Proteomes" id="UP000215335"/>
    </source>
</evidence>
<evidence type="ECO:0000313" key="1">
    <source>
        <dbReference type="EMBL" id="OXU26240.1"/>
    </source>
</evidence>
<dbReference type="EMBL" id="NNAY01000842">
    <property type="protein sequence ID" value="OXU26240.1"/>
    <property type="molecule type" value="Genomic_DNA"/>
</dbReference>
<dbReference type="AlphaFoldDB" id="A0A232F6Z1"/>
<accession>A0A232F6Z1</accession>
<reference evidence="1 2" key="1">
    <citation type="journal article" date="2017" name="Curr. Biol.">
        <title>The Evolution of Venom by Co-option of Single-Copy Genes.</title>
        <authorList>
            <person name="Martinson E.O."/>
            <person name="Mrinalini"/>
            <person name="Kelkar Y.D."/>
            <person name="Chang C.H."/>
            <person name="Werren J.H."/>
        </authorList>
    </citation>
    <scope>NUCLEOTIDE SEQUENCE [LARGE SCALE GENOMIC DNA]</scope>
    <source>
        <strain evidence="1 2">Alberta</strain>
        <tissue evidence="1">Whole body</tissue>
    </source>
</reference>
<keyword evidence="2" id="KW-1185">Reference proteome</keyword>
<organism evidence="1 2">
    <name type="scientific">Trichomalopsis sarcophagae</name>
    <dbReference type="NCBI Taxonomy" id="543379"/>
    <lineage>
        <taxon>Eukaryota</taxon>
        <taxon>Metazoa</taxon>
        <taxon>Ecdysozoa</taxon>
        <taxon>Arthropoda</taxon>
        <taxon>Hexapoda</taxon>
        <taxon>Insecta</taxon>
        <taxon>Pterygota</taxon>
        <taxon>Neoptera</taxon>
        <taxon>Endopterygota</taxon>
        <taxon>Hymenoptera</taxon>
        <taxon>Apocrita</taxon>
        <taxon>Proctotrupomorpha</taxon>
        <taxon>Chalcidoidea</taxon>
        <taxon>Pteromalidae</taxon>
        <taxon>Pteromalinae</taxon>
        <taxon>Trichomalopsis</taxon>
    </lineage>
</organism>
<dbReference type="Proteomes" id="UP000215335">
    <property type="component" value="Unassembled WGS sequence"/>
</dbReference>
<name>A0A232F6Z1_9HYME</name>